<dbReference type="PANTHER" id="PTHR23108:SF0">
    <property type="entry name" value="METHYLTRANSFERASE-LIKE PROTEIN 22"/>
    <property type="match status" value="1"/>
</dbReference>
<dbReference type="SUPFAM" id="SSF53335">
    <property type="entry name" value="S-adenosyl-L-methionine-dependent methyltransferases"/>
    <property type="match status" value="1"/>
</dbReference>
<sequence length="285" mass="33050">MDDEERLTNREEVKSELYEERSFRAVTTLDNSNCLVNFTIRLDDPLACDTFQTDEDGDIVPPRLSHHSLTIEFSRSTVIPLVGLQLWRGALLLADYILTHRDEFENKNVLELAAGVGFTSIVAGTIAKRVTCTDISTGGILELIQRNLDRNRNLVKASSFVLEFDFYADEWSTSLEQNVKQAEIILAADVIYDNELSEVFVRCLTKIFKIAPKKTLYLALEKRYVFALEDLDTVAPCYEHFFKYLRSFWTQPPMCNWKIEPVEIDFPQRIEYERTIHLVLWRFST</sequence>
<dbReference type="EMBL" id="AP028910">
    <property type="protein sequence ID" value="BES90884.1"/>
    <property type="molecule type" value="Genomic_DNA"/>
</dbReference>
<organism evidence="1 2">
    <name type="scientific">Nesidiocoris tenuis</name>
    <dbReference type="NCBI Taxonomy" id="355587"/>
    <lineage>
        <taxon>Eukaryota</taxon>
        <taxon>Metazoa</taxon>
        <taxon>Ecdysozoa</taxon>
        <taxon>Arthropoda</taxon>
        <taxon>Hexapoda</taxon>
        <taxon>Insecta</taxon>
        <taxon>Pterygota</taxon>
        <taxon>Neoptera</taxon>
        <taxon>Paraneoptera</taxon>
        <taxon>Hemiptera</taxon>
        <taxon>Heteroptera</taxon>
        <taxon>Panheteroptera</taxon>
        <taxon>Cimicomorpha</taxon>
        <taxon>Miridae</taxon>
        <taxon>Dicyphina</taxon>
        <taxon>Nesidiocoris</taxon>
    </lineage>
</organism>
<dbReference type="GO" id="GO:0008168">
    <property type="term" value="F:methyltransferase activity"/>
    <property type="evidence" value="ECO:0007669"/>
    <property type="project" value="UniProtKB-KW"/>
</dbReference>
<keyword evidence="1" id="KW-0808">Transferase</keyword>
<evidence type="ECO:0000313" key="1">
    <source>
        <dbReference type="EMBL" id="BES90884.1"/>
    </source>
</evidence>
<dbReference type="InterPro" id="IPR019410">
    <property type="entry name" value="Methyltransf_16"/>
</dbReference>
<dbReference type="InterPro" id="IPR029063">
    <property type="entry name" value="SAM-dependent_MTases_sf"/>
</dbReference>
<name>A0ABN7AI59_9HEMI</name>
<gene>
    <name evidence="1" type="ORF">NTJ_03693</name>
</gene>
<proteinExistence type="predicted"/>
<protein>
    <submittedName>
        <fullName evidence="1">Methyltransferase</fullName>
    </submittedName>
</protein>
<dbReference type="Gene3D" id="3.40.50.150">
    <property type="entry name" value="Vaccinia Virus protein VP39"/>
    <property type="match status" value="1"/>
</dbReference>
<dbReference type="Pfam" id="PF10294">
    <property type="entry name" value="Methyltransf_16"/>
    <property type="match status" value="1"/>
</dbReference>
<dbReference type="PANTHER" id="PTHR23108">
    <property type="entry name" value="METHYLTRANSFERASE-RELATED"/>
    <property type="match status" value="1"/>
</dbReference>
<dbReference type="GO" id="GO:0032259">
    <property type="term" value="P:methylation"/>
    <property type="evidence" value="ECO:0007669"/>
    <property type="project" value="UniProtKB-KW"/>
</dbReference>
<evidence type="ECO:0000313" key="2">
    <source>
        <dbReference type="Proteomes" id="UP001307889"/>
    </source>
</evidence>
<dbReference type="Proteomes" id="UP001307889">
    <property type="component" value="Chromosome 2"/>
</dbReference>
<reference evidence="1 2" key="1">
    <citation type="submission" date="2023-09" db="EMBL/GenBank/DDBJ databases">
        <title>Nesidiocoris tenuis whole genome shotgun sequence.</title>
        <authorList>
            <person name="Shibata T."/>
            <person name="Shimoda M."/>
            <person name="Kobayashi T."/>
            <person name="Uehara T."/>
        </authorList>
    </citation>
    <scope>NUCLEOTIDE SEQUENCE [LARGE SCALE GENOMIC DNA]</scope>
    <source>
        <strain evidence="1 2">Japan</strain>
    </source>
</reference>
<keyword evidence="1" id="KW-0489">Methyltransferase</keyword>
<accession>A0ABN7AI59</accession>
<keyword evidence="2" id="KW-1185">Reference proteome</keyword>
<dbReference type="InterPro" id="IPR038899">
    <property type="entry name" value="METTL22"/>
</dbReference>